<feature type="transmembrane region" description="Helical" evidence="1">
    <location>
        <begin position="167"/>
        <end position="187"/>
    </location>
</feature>
<evidence type="ECO:0000313" key="5">
    <source>
        <dbReference type="Proteomes" id="UP000184310"/>
    </source>
</evidence>
<proteinExistence type="predicted"/>
<gene>
    <name evidence="4" type="ORF">SAMN02745163_00816</name>
</gene>
<keyword evidence="1" id="KW-1133">Transmembrane helix</keyword>
<evidence type="ECO:0000259" key="3">
    <source>
        <dbReference type="Pfam" id="PF19124"/>
    </source>
</evidence>
<accession>A0A1M6EC04</accession>
<dbReference type="Pfam" id="PF19124">
    <property type="entry name" value="DUF5808"/>
    <property type="match status" value="1"/>
</dbReference>
<sequence>MKTGLILNTFLILLLTILAFFMQKLSQRSVFYGIRIPIGFEDNKQLISEDKRYKVKLLMSESLVYIISSIMILKFNEDYAPAIVMLSMIMAMLIISICYYNANKKVKAIKLKENWISLMTKEKVVMVDLNMKNRKAERLSSWYFMPNIIIFIAIGIVNVINYKKVDIIAILIFLVMLIIMYISFISVNKARQNLNGGEVNSIRAQNIKFRKINAVFIIVNSYLLSLLFAVSNLSELNIISANIESNLISISICLILLISILISIYSFKMGQGGKNLKVGNEEKSEVINRDDDNDYKFGMFYYNKNDNAVWVEKRSGSGYTVNFATPIGKIFGVLITAILVGSVGIVIYMSISMKVDLNIDNASVNIKGMYSENINRKEIKEVKLEDGLPKITMKQNGAAIGKKKIGYFRMQDGDKAKLFVENAKEKVVKILTSDKIIYINYDDENKTKELYEKLRLD</sequence>
<dbReference type="EMBL" id="FQZB01000005">
    <property type="protein sequence ID" value="SHI83016.1"/>
    <property type="molecule type" value="Genomic_DNA"/>
</dbReference>
<name>A0A1M6EC04_9CLOT</name>
<protein>
    <submittedName>
        <fullName evidence="4">Uncharacterized membrane protein</fullName>
    </submittedName>
</protein>
<dbReference type="OrthoDB" id="9808690at2"/>
<keyword evidence="5" id="KW-1185">Reference proteome</keyword>
<dbReference type="Proteomes" id="UP000184310">
    <property type="component" value="Unassembled WGS sequence"/>
</dbReference>
<dbReference type="InterPro" id="IPR027783">
    <property type="entry name" value="Bacterial_PH-related"/>
</dbReference>
<feature type="transmembrane region" description="Helical" evidence="1">
    <location>
        <begin position="212"/>
        <end position="234"/>
    </location>
</feature>
<dbReference type="InterPro" id="IPR043831">
    <property type="entry name" value="DUF5808"/>
</dbReference>
<organism evidence="4 5">
    <name type="scientific">Clostridium cavendishii DSM 21758</name>
    <dbReference type="NCBI Taxonomy" id="1121302"/>
    <lineage>
        <taxon>Bacteria</taxon>
        <taxon>Bacillati</taxon>
        <taxon>Bacillota</taxon>
        <taxon>Clostridia</taxon>
        <taxon>Eubacteriales</taxon>
        <taxon>Clostridiaceae</taxon>
        <taxon>Clostridium</taxon>
    </lineage>
</organism>
<feature type="transmembrane region" description="Helical" evidence="1">
    <location>
        <begin position="6"/>
        <end position="22"/>
    </location>
</feature>
<keyword evidence="1" id="KW-0472">Membrane</keyword>
<feature type="transmembrane region" description="Helical" evidence="1">
    <location>
        <begin position="330"/>
        <end position="351"/>
    </location>
</feature>
<evidence type="ECO:0000313" key="4">
    <source>
        <dbReference type="EMBL" id="SHI83016.1"/>
    </source>
</evidence>
<keyword evidence="1" id="KW-0812">Transmembrane</keyword>
<dbReference type="AlphaFoldDB" id="A0A1M6EC04"/>
<evidence type="ECO:0000256" key="1">
    <source>
        <dbReference type="SAM" id="Phobius"/>
    </source>
</evidence>
<feature type="transmembrane region" description="Helical" evidence="1">
    <location>
        <begin position="246"/>
        <end position="267"/>
    </location>
</feature>
<feature type="transmembrane region" description="Helical" evidence="1">
    <location>
        <begin position="79"/>
        <end position="102"/>
    </location>
</feature>
<dbReference type="RefSeq" id="WP_072985406.1">
    <property type="nucleotide sequence ID" value="NZ_FQZB01000005.1"/>
</dbReference>
<evidence type="ECO:0000259" key="2">
    <source>
        <dbReference type="Pfam" id="PF10882"/>
    </source>
</evidence>
<dbReference type="Pfam" id="PF10882">
    <property type="entry name" value="bPH_5"/>
    <property type="match status" value="1"/>
</dbReference>
<feature type="domain" description="DUF5808" evidence="3">
    <location>
        <begin position="304"/>
        <end position="329"/>
    </location>
</feature>
<dbReference type="STRING" id="1121302.SAMN02745163_00816"/>
<feature type="transmembrane region" description="Helical" evidence="1">
    <location>
        <begin position="141"/>
        <end position="161"/>
    </location>
</feature>
<feature type="domain" description="Bacterial Pleckstrin homology" evidence="2">
    <location>
        <begin position="358"/>
        <end position="449"/>
    </location>
</feature>
<reference evidence="4 5" key="1">
    <citation type="submission" date="2016-11" db="EMBL/GenBank/DDBJ databases">
        <authorList>
            <person name="Jaros S."/>
            <person name="Januszkiewicz K."/>
            <person name="Wedrychowicz H."/>
        </authorList>
    </citation>
    <scope>NUCLEOTIDE SEQUENCE [LARGE SCALE GENOMIC DNA]</scope>
    <source>
        <strain evidence="4 5">DSM 21758</strain>
    </source>
</reference>